<gene>
    <name evidence="1" type="ORF">H8E19_17120</name>
</gene>
<protein>
    <submittedName>
        <fullName evidence="1">Uncharacterized protein</fullName>
    </submittedName>
</protein>
<dbReference type="EMBL" id="JACNJD010000348">
    <property type="protein sequence ID" value="MBC8179127.1"/>
    <property type="molecule type" value="Genomic_DNA"/>
</dbReference>
<dbReference type="AlphaFoldDB" id="A0A8J6N2P5"/>
<proteinExistence type="predicted"/>
<reference evidence="1 2" key="1">
    <citation type="submission" date="2020-08" db="EMBL/GenBank/DDBJ databases">
        <title>Bridging the membrane lipid divide: bacteria of the FCB group superphylum have the potential to synthesize archaeal ether lipids.</title>
        <authorList>
            <person name="Villanueva L."/>
            <person name="Von Meijenfeldt F.A.B."/>
            <person name="Westbye A.B."/>
            <person name="Yadav S."/>
            <person name="Hopmans E.C."/>
            <person name="Dutilh B.E."/>
            <person name="Sinninghe Damste J.S."/>
        </authorList>
    </citation>
    <scope>NUCLEOTIDE SEQUENCE [LARGE SCALE GENOMIC DNA]</scope>
    <source>
        <strain evidence="1">NIOZ-UU27</strain>
    </source>
</reference>
<organism evidence="1 2">
    <name type="scientific">Candidatus Desulfacyla euxinica</name>
    <dbReference type="NCBI Taxonomy" id="2841693"/>
    <lineage>
        <taxon>Bacteria</taxon>
        <taxon>Deltaproteobacteria</taxon>
        <taxon>Candidatus Desulfacyla</taxon>
    </lineage>
</organism>
<evidence type="ECO:0000313" key="2">
    <source>
        <dbReference type="Proteomes" id="UP000650524"/>
    </source>
</evidence>
<sequence>MKNRILTLLRNGLMERYRVERKGSTPLTRFTISSVGEKALAIYDGDDPSRERDSS</sequence>
<evidence type="ECO:0000313" key="1">
    <source>
        <dbReference type="EMBL" id="MBC8179127.1"/>
    </source>
</evidence>
<accession>A0A8J6N2P5</accession>
<dbReference type="Proteomes" id="UP000650524">
    <property type="component" value="Unassembled WGS sequence"/>
</dbReference>
<comment type="caution">
    <text evidence="1">The sequence shown here is derived from an EMBL/GenBank/DDBJ whole genome shotgun (WGS) entry which is preliminary data.</text>
</comment>
<name>A0A8J6N2P5_9DELT</name>